<reference evidence="2 3" key="1">
    <citation type="submission" date="2018-01" db="EMBL/GenBank/DDBJ databases">
        <title>Halomonas endophytica sp. nov., isolated from storage liquid in the stems of Populus euphratica.</title>
        <authorList>
            <person name="Chen C."/>
        </authorList>
    </citation>
    <scope>NUCLEOTIDE SEQUENCE [LARGE SCALE GENOMIC DNA]</scope>
    <source>
        <strain evidence="2 3">BZ-SZ-XJ27</strain>
    </source>
</reference>
<evidence type="ECO:0000256" key="1">
    <source>
        <dbReference type="SAM" id="Phobius"/>
    </source>
</evidence>
<feature type="transmembrane region" description="Helical" evidence="1">
    <location>
        <begin position="119"/>
        <end position="143"/>
    </location>
</feature>
<dbReference type="EMBL" id="PNRG01000033">
    <property type="protein sequence ID" value="PMR78269.1"/>
    <property type="molecule type" value="Genomic_DNA"/>
</dbReference>
<gene>
    <name evidence="2" type="ORF">C1H70_16015</name>
</gene>
<sequence>MSTNRQARSNNGTLKAFAGYIAGLLFGLGLAISGMTDPARVIGFLDLAGAWDPTLMFVLGGAVVTNFIGYRMVLRRPHPLLEGGFQIPTRRDLDARLIGGAALFGIGWGLSGYCPGPAFASLAGLSLPLAAMLVAMVAGWFLARVVPTRG</sequence>
<dbReference type="Proteomes" id="UP000235547">
    <property type="component" value="Unassembled WGS sequence"/>
</dbReference>
<dbReference type="Pfam" id="PF20398">
    <property type="entry name" value="DUF6691"/>
    <property type="match status" value="1"/>
</dbReference>
<evidence type="ECO:0000313" key="2">
    <source>
        <dbReference type="EMBL" id="PMR78269.1"/>
    </source>
</evidence>
<dbReference type="InterPro" id="IPR046513">
    <property type="entry name" value="DUF6691"/>
</dbReference>
<keyword evidence="3" id="KW-1185">Reference proteome</keyword>
<proteinExistence type="predicted"/>
<evidence type="ECO:0008006" key="4">
    <source>
        <dbReference type="Google" id="ProtNLM"/>
    </source>
</evidence>
<feature type="transmembrane region" description="Helical" evidence="1">
    <location>
        <begin position="55"/>
        <end position="74"/>
    </location>
</feature>
<keyword evidence="1" id="KW-1133">Transmembrane helix</keyword>
<keyword evidence="1" id="KW-0472">Membrane</keyword>
<organism evidence="2 3">
    <name type="scientific">Halomonas urumqiensis</name>
    <dbReference type="NCBI Taxonomy" id="1684789"/>
    <lineage>
        <taxon>Bacteria</taxon>
        <taxon>Pseudomonadati</taxon>
        <taxon>Pseudomonadota</taxon>
        <taxon>Gammaproteobacteria</taxon>
        <taxon>Oceanospirillales</taxon>
        <taxon>Halomonadaceae</taxon>
        <taxon>Halomonas</taxon>
    </lineage>
</organism>
<dbReference type="AlphaFoldDB" id="A0A2N7UCV6"/>
<comment type="caution">
    <text evidence="2">The sequence shown here is derived from an EMBL/GenBank/DDBJ whole genome shotgun (WGS) entry which is preliminary data.</text>
</comment>
<name>A0A2N7UCV6_9GAMM</name>
<feature type="transmembrane region" description="Helical" evidence="1">
    <location>
        <begin position="12"/>
        <end position="35"/>
    </location>
</feature>
<feature type="transmembrane region" description="Helical" evidence="1">
    <location>
        <begin position="95"/>
        <end position="113"/>
    </location>
</feature>
<accession>A0A2N7UCV6</accession>
<keyword evidence="1" id="KW-0812">Transmembrane</keyword>
<evidence type="ECO:0000313" key="3">
    <source>
        <dbReference type="Proteomes" id="UP000235547"/>
    </source>
</evidence>
<dbReference type="OrthoDB" id="9790409at2"/>
<dbReference type="RefSeq" id="WP_102589334.1">
    <property type="nucleotide sequence ID" value="NZ_BNAE01000001.1"/>
</dbReference>
<protein>
    <recommendedName>
        <fullName evidence="4">YeeE/YedE family protein</fullName>
    </recommendedName>
</protein>